<evidence type="ECO:0000313" key="3">
    <source>
        <dbReference type="Proteomes" id="UP000007721"/>
    </source>
</evidence>
<dbReference type="KEGG" id="geo:Geob_2224"/>
<dbReference type="HOGENOM" id="CLU_492450_0_0_7"/>
<dbReference type="Proteomes" id="UP000007721">
    <property type="component" value="Chromosome"/>
</dbReference>
<feature type="region of interest" description="Disordered" evidence="1">
    <location>
        <begin position="1"/>
        <end position="22"/>
    </location>
</feature>
<protein>
    <submittedName>
        <fullName evidence="2">Uncharacterized protein</fullName>
    </submittedName>
</protein>
<dbReference type="STRING" id="316067.Geob_2224"/>
<sequence>MKKDEINADVKITPKKPDPKKGDRILEEGIKITGDAADLLRKALAEPKEVTLTRPEALPTDDQALWVAIRNRTTAVNFERYRNFIGRVFCDDGGNEQKRYFRGKSDQLKDVRNFDARLSINSIDSYNVLRFATEIFLIMECGVVIDKTGDPLFGEDEENIRSINFEEADSFEEIKERLQNYLGNTTYLPYLDRILNALIEDWKLEEKTNPYCGGILEFRSTCPSLLELIWSYWLEEGMLVQTMNAIAMRFQNKRGFSDRDPLAELEIDPLRPLNNLLWGYIQNEHNRLTVARRAYEYDHHYGLTIYGKAVPKLRTADSRSKFLEAFHNLLYRTSIFYREDADTTVIADAFPLLKAIREVHLLLAEGAHNQFGDLPWTARVEMLIEKWLLARSETQQFLRGRMMVPYNEPWMGPVDVMKKLQGWNDVTITHFHDLSTFGEQVLLSIRYGDWINTNIEQQAKNWARYWKPEIQSYIHAYRAVTGVDLTTEPVDATPPWVYLKRQEDQKFAGRF</sequence>
<proteinExistence type="predicted"/>
<dbReference type="AlphaFoldDB" id="B9M9K6"/>
<dbReference type="OrthoDB" id="5483139at2"/>
<dbReference type="EMBL" id="CP001390">
    <property type="protein sequence ID" value="ACM20578.1"/>
    <property type="molecule type" value="Genomic_DNA"/>
</dbReference>
<evidence type="ECO:0000256" key="1">
    <source>
        <dbReference type="SAM" id="MobiDB-lite"/>
    </source>
</evidence>
<reference evidence="2 3" key="1">
    <citation type="submission" date="2009-01" db="EMBL/GenBank/DDBJ databases">
        <title>Complete sequence of Geobacter sp. FRC-32.</title>
        <authorList>
            <consortium name="US DOE Joint Genome Institute"/>
            <person name="Lucas S."/>
            <person name="Copeland A."/>
            <person name="Lapidus A."/>
            <person name="Glavina del Rio T."/>
            <person name="Dalin E."/>
            <person name="Tice H."/>
            <person name="Bruce D."/>
            <person name="Goodwin L."/>
            <person name="Pitluck S."/>
            <person name="Saunders E."/>
            <person name="Brettin T."/>
            <person name="Detter J.C."/>
            <person name="Han C."/>
            <person name="Larimer F."/>
            <person name="Land M."/>
            <person name="Hauser L."/>
            <person name="Kyrpides N."/>
            <person name="Ovchinnikova G."/>
            <person name="Kostka J."/>
            <person name="Richardson P."/>
        </authorList>
    </citation>
    <scope>NUCLEOTIDE SEQUENCE [LARGE SCALE GENOMIC DNA]</scope>
    <source>
        <strain evidence="3">DSM 22248 / JCM 15807 / FRC-32</strain>
    </source>
</reference>
<accession>B9M9K6</accession>
<keyword evidence="3" id="KW-1185">Reference proteome</keyword>
<organism evidence="2 3">
    <name type="scientific">Geotalea daltonii (strain DSM 22248 / JCM 15807 / FRC-32)</name>
    <name type="common">Geobacter daltonii</name>
    <dbReference type="NCBI Taxonomy" id="316067"/>
    <lineage>
        <taxon>Bacteria</taxon>
        <taxon>Pseudomonadati</taxon>
        <taxon>Thermodesulfobacteriota</taxon>
        <taxon>Desulfuromonadia</taxon>
        <taxon>Geobacterales</taxon>
        <taxon>Geobacteraceae</taxon>
        <taxon>Geotalea</taxon>
    </lineage>
</organism>
<gene>
    <name evidence="2" type="ordered locus">Geob_2224</name>
</gene>
<evidence type="ECO:0000313" key="2">
    <source>
        <dbReference type="EMBL" id="ACM20578.1"/>
    </source>
</evidence>
<dbReference type="RefSeq" id="WP_012647307.1">
    <property type="nucleotide sequence ID" value="NC_011979.1"/>
</dbReference>
<dbReference type="eggNOG" id="ENOG502Z7XE">
    <property type="taxonomic scope" value="Bacteria"/>
</dbReference>
<name>B9M9K6_GEODF</name>